<evidence type="ECO:0000313" key="2">
    <source>
        <dbReference type="EMBL" id="QHT75616.1"/>
    </source>
</evidence>
<organism evidence="2">
    <name type="scientific">viral metagenome</name>
    <dbReference type="NCBI Taxonomy" id="1070528"/>
    <lineage>
        <taxon>unclassified sequences</taxon>
        <taxon>metagenomes</taxon>
        <taxon>organismal metagenomes</taxon>
    </lineage>
</organism>
<name>A0A6C0H5X6_9ZZZZ</name>
<accession>A0A6C0H5X6</accession>
<proteinExistence type="predicted"/>
<reference evidence="2" key="1">
    <citation type="journal article" date="2020" name="Nature">
        <title>Giant virus diversity and host interactions through global metagenomics.</title>
        <authorList>
            <person name="Schulz F."/>
            <person name="Roux S."/>
            <person name="Paez-Espino D."/>
            <person name="Jungbluth S."/>
            <person name="Walsh D.A."/>
            <person name="Denef V.J."/>
            <person name="McMahon K.D."/>
            <person name="Konstantinidis K.T."/>
            <person name="Eloe-Fadrosh E.A."/>
            <person name="Kyrpides N.C."/>
            <person name="Woyke T."/>
        </authorList>
    </citation>
    <scope>NUCLEOTIDE SEQUENCE</scope>
    <source>
        <strain evidence="2">GVMAG-M-3300023179-71</strain>
    </source>
</reference>
<protein>
    <submittedName>
        <fullName evidence="2">Uncharacterized protein</fullName>
    </submittedName>
</protein>
<sequence>MFILIDEQLVPTNQYFKQIISDPNTIQGGKKRKKQTKKKRKTKKRKIL</sequence>
<feature type="compositionally biased region" description="Basic residues" evidence="1">
    <location>
        <begin position="29"/>
        <end position="48"/>
    </location>
</feature>
<evidence type="ECO:0000256" key="1">
    <source>
        <dbReference type="SAM" id="MobiDB-lite"/>
    </source>
</evidence>
<feature type="region of interest" description="Disordered" evidence="1">
    <location>
        <begin position="24"/>
        <end position="48"/>
    </location>
</feature>
<dbReference type="EMBL" id="MN739880">
    <property type="protein sequence ID" value="QHT75616.1"/>
    <property type="molecule type" value="Genomic_DNA"/>
</dbReference>
<dbReference type="AlphaFoldDB" id="A0A6C0H5X6"/>